<dbReference type="EMBL" id="LEKV01004189">
    <property type="protein sequence ID" value="KVH96795.1"/>
    <property type="molecule type" value="Genomic_DNA"/>
</dbReference>
<feature type="region of interest" description="Disordered" evidence="1">
    <location>
        <begin position="1"/>
        <end position="31"/>
    </location>
</feature>
<dbReference type="PANTHER" id="PTHR12210">
    <property type="entry name" value="DULLARD PROTEIN PHOSPHATASE"/>
    <property type="match status" value="1"/>
</dbReference>
<evidence type="ECO:0000256" key="1">
    <source>
        <dbReference type="SAM" id="MobiDB-lite"/>
    </source>
</evidence>
<dbReference type="SUPFAM" id="SSF56784">
    <property type="entry name" value="HAD-like"/>
    <property type="match status" value="1"/>
</dbReference>
<evidence type="ECO:0000313" key="4">
    <source>
        <dbReference type="Proteomes" id="UP000243975"/>
    </source>
</evidence>
<dbReference type="OrthoDB" id="277011at2759"/>
<dbReference type="Gene3D" id="3.40.50.1000">
    <property type="entry name" value="HAD superfamily/HAD-like"/>
    <property type="match status" value="1"/>
</dbReference>
<dbReference type="PROSITE" id="PS50969">
    <property type="entry name" value="FCP1"/>
    <property type="match status" value="1"/>
</dbReference>
<dbReference type="InterPro" id="IPR023214">
    <property type="entry name" value="HAD_sf"/>
</dbReference>
<dbReference type="AlphaFoldDB" id="A0A103XTZ7"/>
<dbReference type="GO" id="GO:0016791">
    <property type="term" value="F:phosphatase activity"/>
    <property type="evidence" value="ECO:0007669"/>
    <property type="project" value="InterPro"/>
</dbReference>
<keyword evidence="4" id="KW-1185">Reference proteome</keyword>
<dbReference type="Pfam" id="PF03031">
    <property type="entry name" value="NIF"/>
    <property type="match status" value="1"/>
</dbReference>
<protein>
    <submittedName>
        <fullName evidence="3">Dullard phosphatase domain, eukaryotic</fullName>
    </submittedName>
</protein>
<feature type="domain" description="FCP1 homology" evidence="2">
    <location>
        <begin position="109"/>
        <end position="272"/>
    </location>
</feature>
<organism evidence="3 4">
    <name type="scientific">Cynara cardunculus var. scolymus</name>
    <name type="common">Globe artichoke</name>
    <name type="synonym">Cynara scolymus</name>
    <dbReference type="NCBI Taxonomy" id="59895"/>
    <lineage>
        <taxon>Eukaryota</taxon>
        <taxon>Viridiplantae</taxon>
        <taxon>Streptophyta</taxon>
        <taxon>Embryophyta</taxon>
        <taxon>Tracheophyta</taxon>
        <taxon>Spermatophyta</taxon>
        <taxon>Magnoliopsida</taxon>
        <taxon>eudicotyledons</taxon>
        <taxon>Gunneridae</taxon>
        <taxon>Pentapetalae</taxon>
        <taxon>asterids</taxon>
        <taxon>campanulids</taxon>
        <taxon>Asterales</taxon>
        <taxon>Asteraceae</taxon>
        <taxon>Carduoideae</taxon>
        <taxon>Cardueae</taxon>
        <taxon>Carduinae</taxon>
        <taxon>Cynara</taxon>
    </lineage>
</organism>
<dbReference type="InterPro" id="IPR004274">
    <property type="entry name" value="FCP1_dom"/>
</dbReference>
<comment type="caution">
    <text evidence="3">The sequence shown here is derived from an EMBL/GenBank/DDBJ whole genome shotgun (WGS) entry which is preliminary data.</text>
</comment>
<dbReference type="CDD" id="cd07521">
    <property type="entry name" value="HAD_FCP1-like"/>
    <property type="match status" value="1"/>
</dbReference>
<sequence>MVSKANKPKGSPAAHPNRNLRRRRRTPVTTATKTASVVVASINKSIYTCHRRLIKIFSKLVRIATPKGKSSVKKGYQVLKKFSISTDDQIATVRRSLFQEPTASLPPPNSPNQKTVFLDLDETLIHSTPATGPSLPGNYDFVVKPLLDGERVGFYVLKRPFVDEFLQFLSRNNFEIVIFTAGIEEYASLVLDKLDWRGLISHRLYRNSCKAMEGKFVKDISDLGRDLKQAVIVDDNPNSYGLQPENAIPIKPFTDDLRDDELKKLMSGFFRRCNEFEDLRDAVKHCVGNDGVENSKSQKPMEDEILENSKNLKLEKWIEDEILENSKNSNFQTLIEV</sequence>
<accession>A0A103XTZ7</accession>
<dbReference type="OMA" id="PKMYDFV"/>
<reference evidence="3 4" key="1">
    <citation type="journal article" date="2016" name="Sci. Rep.">
        <title>The genome sequence of the outbreeding globe artichoke constructed de novo incorporating a phase-aware low-pass sequencing strategy of F1 progeny.</title>
        <authorList>
            <person name="Scaglione D."/>
            <person name="Reyes-Chin-Wo S."/>
            <person name="Acquadro A."/>
            <person name="Froenicke L."/>
            <person name="Portis E."/>
            <person name="Beitel C."/>
            <person name="Tirone M."/>
            <person name="Mauro R."/>
            <person name="Lo Monaco A."/>
            <person name="Mauromicale G."/>
            <person name="Faccioli P."/>
            <person name="Cattivelli L."/>
            <person name="Rieseberg L."/>
            <person name="Michelmore R."/>
            <person name="Lanteri S."/>
        </authorList>
    </citation>
    <scope>NUCLEOTIDE SEQUENCE [LARGE SCALE GENOMIC DNA]</scope>
    <source>
        <strain evidence="3">2C</strain>
    </source>
</reference>
<proteinExistence type="predicted"/>
<gene>
    <name evidence="3" type="ORF">Ccrd_001116</name>
</gene>
<dbReference type="InterPro" id="IPR036412">
    <property type="entry name" value="HAD-like_sf"/>
</dbReference>
<dbReference type="InterPro" id="IPR011948">
    <property type="entry name" value="Dullard_phosphatase"/>
</dbReference>
<evidence type="ECO:0000313" key="3">
    <source>
        <dbReference type="EMBL" id="KVH96795.1"/>
    </source>
</evidence>
<dbReference type="STRING" id="59895.A0A103XTZ7"/>
<dbReference type="Gramene" id="KVH96795">
    <property type="protein sequence ID" value="KVH96795"/>
    <property type="gene ID" value="Ccrd_001116"/>
</dbReference>
<dbReference type="Proteomes" id="UP000243975">
    <property type="component" value="Unassembled WGS sequence"/>
</dbReference>
<dbReference type="FunFam" id="3.40.50.1000:FF:000093">
    <property type="entry name" value="NLI interacting factor-like phosphatase family protein"/>
    <property type="match status" value="1"/>
</dbReference>
<dbReference type="InterPro" id="IPR050365">
    <property type="entry name" value="TIM50"/>
</dbReference>
<dbReference type="SMART" id="SM00577">
    <property type="entry name" value="CPDc"/>
    <property type="match status" value="1"/>
</dbReference>
<name>A0A103XTZ7_CYNCS</name>
<dbReference type="NCBIfam" id="TIGR02251">
    <property type="entry name" value="HIF-SF_euk"/>
    <property type="match status" value="1"/>
</dbReference>
<evidence type="ECO:0000259" key="2">
    <source>
        <dbReference type="PROSITE" id="PS50969"/>
    </source>
</evidence>